<dbReference type="Gene3D" id="3.40.710.10">
    <property type="entry name" value="DD-peptidase/beta-lactamase superfamily"/>
    <property type="match status" value="1"/>
</dbReference>
<dbReference type="InterPro" id="IPR001466">
    <property type="entry name" value="Beta-lactam-related"/>
</dbReference>
<feature type="chain" id="PRO_5047145979" evidence="2">
    <location>
        <begin position="23"/>
        <end position="469"/>
    </location>
</feature>
<evidence type="ECO:0000313" key="5">
    <source>
        <dbReference type="Proteomes" id="UP001595904"/>
    </source>
</evidence>
<keyword evidence="4" id="KW-0378">Hydrolase</keyword>
<dbReference type="InterPro" id="IPR050491">
    <property type="entry name" value="AmpC-like"/>
</dbReference>
<evidence type="ECO:0000256" key="2">
    <source>
        <dbReference type="SAM" id="SignalP"/>
    </source>
</evidence>
<reference evidence="5" key="1">
    <citation type="journal article" date="2019" name="Int. J. Syst. Evol. Microbiol.">
        <title>The Global Catalogue of Microorganisms (GCM) 10K type strain sequencing project: providing services to taxonomists for standard genome sequencing and annotation.</title>
        <authorList>
            <consortium name="The Broad Institute Genomics Platform"/>
            <consortium name="The Broad Institute Genome Sequencing Center for Infectious Disease"/>
            <person name="Wu L."/>
            <person name="Ma J."/>
        </authorList>
    </citation>
    <scope>NUCLEOTIDE SEQUENCE [LARGE SCALE GENOMIC DNA]</scope>
    <source>
        <strain evidence="5">CGMCC 1.10759</strain>
    </source>
</reference>
<dbReference type="PANTHER" id="PTHR46825">
    <property type="entry name" value="D-ALANYL-D-ALANINE-CARBOXYPEPTIDASE/ENDOPEPTIDASE AMPH"/>
    <property type="match status" value="1"/>
</dbReference>
<keyword evidence="5" id="KW-1185">Reference proteome</keyword>
<dbReference type="EC" id="3.-.-.-" evidence="4"/>
<gene>
    <name evidence="4" type="ORF">ACFPN2_01060</name>
</gene>
<proteinExistence type="predicted"/>
<dbReference type="GO" id="GO:0016787">
    <property type="term" value="F:hydrolase activity"/>
    <property type="evidence" value="ECO:0007669"/>
    <property type="project" value="UniProtKB-KW"/>
</dbReference>
<evidence type="ECO:0000256" key="1">
    <source>
        <dbReference type="SAM" id="MobiDB-lite"/>
    </source>
</evidence>
<dbReference type="PANTHER" id="PTHR46825:SF9">
    <property type="entry name" value="BETA-LACTAMASE-RELATED DOMAIN-CONTAINING PROTEIN"/>
    <property type="match status" value="1"/>
</dbReference>
<sequence>MRTTNLATAVAATILCANVAAADVDRTQRVDQVFKDWARTDGPGCAVEVSQDGNIVLERGYGMADLEQGVAVRPDTVFNIASLSKQFTAVSLLLLQEQGKLSLDDDVRKYVSELPDYGKRITLRHLANHTSGIRDLPSVLALAGWNWLDAVPPQYAIDVIARQKHLNFEPGSKYSYSNSGYYLMAVVVERVSGQRFSEFTRDHIFQPLGMLHSRFYDDRRMIMKNRAIGHVKLPGGGFGVWRPTYEIVGDGALLTTVQDMALWDRNFLYPKLGRNPQQLIADMTHVGTLNDGKKLDYALGLVIEDYRGLPTVGHGGSVPGYNTFMLRFPEQKFATTILCNVGGGPARVAAKAIADIYLEGKFTEGPQPPKPREEPNVPPPADRQPTVAELKKLAGSYYSGELDAKYTLKVVGEQLQAVVGYEAPFALYAVDGRRFYSKQHDVTLTFGGKGFELGADELQGIKFERAARR</sequence>
<keyword evidence="2" id="KW-0732">Signal</keyword>
<feature type="signal peptide" evidence="2">
    <location>
        <begin position="1"/>
        <end position="22"/>
    </location>
</feature>
<organism evidence="4 5">
    <name type="scientific">Steroidobacter flavus</name>
    <dbReference type="NCBI Taxonomy" id="1842136"/>
    <lineage>
        <taxon>Bacteria</taxon>
        <taxon>Pseudomonadati</taxon>
        <taxon>Pseudomonadota</taxon>
        <taxon>Gammaproteobacteria</taxon>
        <taxon>Steroidobacterales</taxon>
        <taxon>Steroidobacteraceae</taxon>
        <taxon>Steroidobacter</taxon>
    </lineage>
</organism>
<evidence type="ECO:0000259" key="3">
    <source>
        <dbReference type="Pfam" id="PF00144"/>
    </source>
</evidence>
<protein>
    <submittedName>
        <fullName evidence="4">Serine hydrolase domain-containing protein</fullName>
        <ecNumber evidence="4">3.-.-.-</ecNumber>
    </submittedName>
</protein>
<name>A0ABV8SMG1_9GAMM</name>
<feature type="domain" description="Beta-lactamase-related" evidence="3">
    <location>
        <begin position="37"/>
        <end position="355"/>
    </location>
</feature>
<feature type="region of interest" description="Disordered" evidence="1">
    <location>
        <begin position="361"/>
        <end position="384"/>
    </location>
</feature>
<dbReference type="EMBL" id="JBHSDU010000001">
    <property type="protein sequence ID" value="MFC4307659.1"/>
    <property type="molecule type" value="Genomic_DNA"/>
</dbReference>
<dbReference type="Proteomes" id="UP001595904">
    <property type="component" value="Unassembled WGS sequence"/>
</dbReference>
<comment type="caution">
    <text evidence="4">The sequence shown here is derived from an EMBL/GenBank/DDBJ whole genome shotgun (WGS) entry which is preliminary data.</text>
</comment>
<accession>A0ABV8SMG1</accession>
<dbReference type="Pfam" id="PF00144">
    <property type="entry name" value="Beta-lactamase"/>
    <property type="match status" value="1"/>
</dbReference>
<evidence type="ECO:0000313" key="4">
    <source>
        <dbReference type="EMBL" id="MFC4307659.1"/>
    </source>
</evidence>
<dbReference type="RefSeq" id="WP_380594114.1">
    <property type="nucleotide sequence ID" value="NZ_JBHSDU010000001.1"/>
</dbReference>
<dbReference type="SUPFAM" id="SSF56601">
    <property type="entry name" value="beta-lactamase/transpeptidase-like"/>
    <property type="match status" value="1"/>
</dbReference>
<dbReference type="InterPro" id="IPR012338">
    <property type="entry name" value="Beta-lactam/transpept-like"/>
</dbReference>